<keyword evidence="2" id="KW-1185">Reference proteome</keyword>
<organism evidence="1 2">
    <name type="scientific">Cardiocondyla obscurior</name>
    <dbReference type="NCBI Taxonomy" id="286306"/>
    <lineage>
        <taxon>Eukaryota</taxon>
        <taxon>Metazoa</taxon>
        <taxon>Ecdysozoa</taxon>
        <taxon>Arthropoda</taxon>
        <taxon>Hexapoda</taxon>
        <taxon>Insecta</taxon>
        <taxon>Pterygota</taxon>
        <taxon>Neoptera</taxon>
        <taxon>Endopterygota</taxon>
        <taxon>Hymenoptera</taxon>
        <taxon>Apocrita</taxon>
        <taxon>Aculeata</taxon>
        <taxon>Formicoidea</taxon>
        <taxon>Formicidae</taxon>
        <taxon>Myrmicinae</taxon>
        <taxon>Cardiocondyla</taxon>
    </lineage>
</organism>
<comment type="caution">
    <text evidence="1">The sequence shown here is derived from an EMBL/GenBank/DDBJ whole genome shotgun (WGS) entry which is preliminary data.</text>
</comment>
<dbReference type="Proteomes" id="UP001430953">
    <property type="component" value="Unassembled WGS sequence"/>
</dbReference>
<sequence length="431" mass="49237">MSTAGLAVCITRACLVREREREIERKRKKGGRKREKGTAPWPRRKIFNWMRRGRVERFGYASSRSYRAPGRDDAINYPRLSFVHYAVPRRKAICNHENCVGSRTGTARSSAVYLLSLESDIKLPIIKQTIRCIKRCSYIQTRKKIIQFIISGIIFFSFLKNRTEIIYRINVKTNRASRPYCHTFFVFPKFIASSLAVLNDKTCLSVENRHRSKNTACNGERYLSEFVVVTIAAKHSRIRYEATGGGKLEKRRVTAMDTARLKGIKTGPAEIDSCGRTLLAVITPALYTRVSGNFSMEPAINTSPRRQYCAEIAFLLQIDILRSVSQAHSLMLISQEPILEITLQGFVRERAQSRGLCSKMRSETVIRLAIEMLIRKMPMISLECLHGDLGWRLSRCEARLECERGSRGRNALQRYPCESASVHSNVRTACR</sequence>
<dbReference type="EMBL" id="JADYXP020000001">
    <property type="protein sequence ID" value="KAL0132987.1"/>
    <property type="molecule type" value="Genomic_DNA"/>
</dbReference>
<gene>
    <name evidence="1" type="ORF">PUN28_000605</name>
</gene>
<evidence type="ECO:0000313" key="1">
    <source>
        <dbReference type="EMBL" id="KAL0132987.1"/>
    </source>
</evidence>
<accession>A0AAW2H0S7</accession>
<name>A0AAW2H0S7_9HYME</name>
<proteinExistence type="predicted"/>
<evidence type="ECO:0000313" key="2">
    <source>
        <dbReference type="Proteomes" id="UP001430953"/>
    </source>
</evidence>
<reference evidence="1 2" key="1">
    <citation type="submission" date="2023-03" db="EMBL/GenBank/DDBJ databases">
        <title>High recombination rates correlate with genetic variation in Cardiocondyla obscurior ants.</title>
        <authorList>
            <person name="Errbii M."/>
        </authorList>
    </citation>
    <scope>NUCLEOTIDE SEQUENCE [LARGE SCALE GENOMIC DNA]</scope>
    <source>
        <strain evidence="1">Alpha-2009</strain>
        <tissue evidence="1">Whole body</tissue>
    </source>
</reference>
<dbReference type="AlphaFoldDB" id="A0AAW2H0S7"/>
<protein>
    <submittedName>
        <fullName evidence="1">Uncharacterized protein</fullName>
    </submittedName>
</protein>